<name>A0AAJ5TXT1_9GAMM</name>
<evidence type="ECO:0000259" key="34">
    <source>
        <dbReference type="Pfam" id="PF14814"/>
    </source>
</evidence>
<dbReference type="GO" id="GO:0046677">
    <property type="term" value="P:response to antibiotic"/>
    <property type="evidence" value="ECO:0007669"/>
    <property type="project" value="UniProtKB-UniRule"/>
</dbReference>
<dbReference type="GO" id="GO:0006508">
    <property type="term" value="P:proteolysis"/>
    <property type="evidence" value="ECO:0007669"/>
    <property type="project" value="UniProtKB-KW"/>
</dbReference>
<dbReference type="PIRSF" id="PIRSF002799">
    <property type="entry name" value="PBP_1b"/>
    <property type="match status" value="1"/>
</dbReference>
<evidence type="ECO:0000256" key="25">
    <source>
        <dbReference type="ARBA" id="ARBA00034000"/>
    </source>
</evidence>
<dbReference type="Gene3D" id="1.10.3810.10">
    <property type="entry name" value="Biosynthetic peptidoglycan transglycosylase-like"/>
    <property type="match status" value="1"/>
</dbReference>
<evidence type="ECO:0000256" key="15">
    <source>
        <dbReference type="ARBA" id="ARBA00022801"/>
    </source>
</evidence>
<evidence type="ECO:0000256" key="26">
    <source>
        <dbReference type="ARBA" id="ARBA00049902"/>
    </source>
</evidence>
<dbReference type="GO" id="GO:0071555">
    <property type="term" value="P:cell wall organization"/>
    <property type="evidence" value="ECO:0007669"/>
    <property type="project" value="UniProtKB-UniRule"/>
</dbReference>
<evidence type="ECO:0000256" key="31">
    <source>
        <dbReference type="SAM" id="Phobius"/>
    </source>
</evidence>
<dbReference type="Pfam" id="PF14814">
    <property type="entry name" value="UB2H"/>
    <property type="match status" value="1"/>
</dbReference>
<evidence type="ECO:0000256" key="27">
    <source>
        <dbReference type="ARBA" id="ARBA00060592"/>
    </source>
</evidence>
<dbReference type="GO" id="GO:0005886">
    <property type="term" value="C:plasma membrane"/>
    <property type="evidence" value="ECO:0007669"/>
    <property type="project" value="UniProtKB-SubCell"/>
</dbReference>
<keyword evidence="8" id="KW-1003">Cell membrane</keyword>
<dbReference type="EMBL" id="CP113406">
    <property type="protein sequence ID" value="WAI19145.1"/>
    <property type="molecule type" value="Genomic_DNA"/>
</dbReference>
<keyword evidence="19 31" id="KW-1133">Transmembrane helix</keyword>
<evidence type="ECO:0000256" key="4">
    <source>
        <dbReference type="ARBA" id="ARBA00004752"/>
    </source>
</evidence>
<keyword evidence="9" id="KW-0997">Cell inner membrane</keyword>
<keyword evidence="20 31" id="KW-0472">Membrane</keyword>
<proteinExistence type="inferred from homology"/>
<dbReference type="GO" id="GO:0008955">
    <property type="term" value="F:peptidoglycan glycosyltransferase activity"/>
    <property type="evidence" value="ECO:0007669"/>
    <property type="project" value="UniProtKB-UniRule"/>
</dbReference>
<feature type="domain" description="Penicillin-binding protein transpeptidase" evidence="32">
    <location>
        <begin position="419"/>
        <end position="668"/>
    </location>
</feature>
<comment type="function">
    <text evidence="1 29">Cell wall formation. Synthesis of cross-linked peptidoglycan from the lipid intermediates. The enzyme has a penicillin-insensitive transglycosylase N-terminal domain (formation of linear glycan strands) and a penicillin-sensitive transpeptidase C-terminal domain (cross-linking of the peptide subunits).</text>
</comment>
<dbReference type="AlphaFoldDB" id="A0AAJ5TXT1"/>
<keyword evidence="10" id="KW-0121">Carboxypeptidase</keyword>
<comment type="pathway">
    <text evidence="27">Glycan biosynthesis.</text>
</comment>
<dbReference type="GO" id="GO:0030288">
    <property type="term" value="C:outer membrane-bounded periplasmic space"/>
    <property type="evidence" value="ECO:0007669"/>
    <property type="project" value="TreeGrafter"/>
</dbReference>
<keyword evidence="12 29" id="KW-0328">Glycosyltransferase</keyword>
<dbReference type="Pfam" id="PF00912">
    <property type="entry name" value="Transgly"/>
    <property type="match status" value="1"/>
</dbReference>
<dbReference type="RefSeq" id="WP_261979327.1">
    <property type="nucleotide sequence ID" value="NZ_CP034882.1"/>
</dbReference>
<evidence type="ECO:0000256" key="22">
    <source>
        <dbReference type="ARBA" id="ARBA00023268"/>
    </source>
</evidence>
<dbReference type="GO" id="GO:0008360">
    <property type="term" value="P:regulation of cell shape"/>
    <property type="evidence" value="ECO:0007669"/>
    <property type="project" value="UniProtKB-UniRule"/>
</dbReference>
<evidence type="ECO:0000256" key="11">
    <source>
        <dbReference type="ARBA" id="ARBA00022670"/>
    </source>
</evidence>
<sequence>MIWEDLNAHNKKKILIKISFLTLILFVFYGLYLYFKIGRLINGKVWDFPTSIYGRIINLEPGSLYSPEEILSLLKNTMYKKVDTVMLPGEYSIKNNTIEFIRRSFEFPDIKENEIYARLSFNKNVLTKITNIENNRDFSFFRLEPKLITMLKSPERKKRIFISRNQFPEILVKTLLAIEDKHFYEHDGINISSIGRAFLVNIMAGHMIQGGSTLTQQLVKNLFLTNTRSIVRKINEMYMALILDCFYTKNRILELYLNEVYLGQDGDEQIRGFPLASIYYFGRPIDELTLDQYALLVGMVKGASLYNPWTNPSSALKRRNLVLFSLYDQKYITKDIYQDLCKRSLNIQPKGDIISPYPSFVQLVYAELKKKINYSIENFSGLKIFTTLDSLSQNSVETAVKIEISRLKKQKRLKDLEVAMIVIDKFTGEIQALIGSANPKFNGYNRALNARRSIGSLSKPITYLTALSQPNKYNLNTWISDKPIIVKLDNGEYWSPNNNNYRFSGKVMLLDALVKSINIPTVNISLDIGLKTLIDSWFRLGVSKKYLTPFPSISLGAINLTPIEIGQVFQIIANNGYKSSLSSVRSVVSNDGKVLYQSLPESKHIISSEASYLTMFAMQQVIKSGTAKSLGQAFKNINLAGKTGTTNNLVDNWFVGIDGKQVVITWIGRDNNKTTRLYSSSGAMRIYQKYLEYQHPKILVLKTPRNIDMFYVDNSGKLFCEKNNENNRYIPIWSINNQKICHKRKLLKYFSSIENKKNSLLFWLKDLFL</sequence>
<keyword evidence="15" id="KW-0378">Hydrolase</keyword>
<evidence type="ECO:0000256" key="16">
    <source>
        <dbReference type="ARBA" id="ARBA00022960"/>
    </source>
</evidence>
<dbReference type="FunFam" id="1.10.3810.10:FF:000002">
    <property type="entry name" value="Penicillin-binding protein 1B"/>
    <property type="match status" value="1"/>
</dbReference>
<dbReference type="InterPro" id="IPR023346">
    <property type="entry name" value="Lysozyme-like_dom_sf"/>
</dbReference>
<dbReference type="NCBIfam" id="NF011423">
    <property type="entry name" value="PRK14850.1"/>
    <property type="match status" value="1"/>
</dbReference>
<keyword evidence="22" id="KW-0511">Multifunctional enzyme</keyword>
<dbReference type="GO" id="GO:0009274">
    <property type="term" value="C:peptidoglycan-based cell wall"/>
    <property type="evidence" value="ECO:0007669"/>
    <property type="project" value="UniProtKB-UniRule"/>
</dbReference>
<keyword evidence="16 29" id="KW-0133">Cell shape</keyword>
<dbReference type="Proteomes" id="UP001163440">
    <property type="component" value="Chromosome"/>
</dbReference>
<evidence type="ECO:0000256" key="18">
    <source>
        <dbReference type="ARBA" id="ARBA00022984"/>
    </source>
</evidence>
<dbReference type="Pfam" id="PF00905">
    <property type="entry name" value="Transpeptidase"/>
    <property type="match status" value="1"/>
</dbReference>
<comment type="catalytic activity">
    <reaction evidence="26">
        <text>[GlcNAc-(1-&gt;4)-Mur2Ac(oyl-L-Ala-gamma-D-Glu-L-Lys-D-Ala-D-Ala)](n)-di-trans,octa-cis-undecaprenyl diphosphate + beta-D-GlcNAc-(1-&gt;4)-Mur2Ac(oyl-L-Ala-gamma-D-Glu-L-Lys-D-Ala-D-Ala)-di-trans,octa-cis-undecaprenyl diphosphate = [GlcNAc-(1-&gt;4)-Mur2Ac(oyl-L-Ala-gamma-D-Glu-L-Lys-D-Ala-D-Ala)](n+1)-di-trans,octa-cis-undecaprenyl diphosphate + di-trans,octa-cis-undecaprenyl diphosphate + H(+)</text>
        <dbReference type="Rhea" id="RHEA:23708"/>
        <dbReference type="Rhea" id="RHEA-COMP:9602"/>
        <dbReference type="Rhea" id="RHEA-COMP:9603"/>
        <dbReference type="ChEBI" id="CHEBI:15378"/>
        <dbReference type="ChEBI" id="CHEBI:58405"/>
        <dbReference type="ChEBI" id="CHEBI:60033"/>
        <dbReference type="ChEBI" id="CHEBI:78435"/>
        <dbReference type="EC" id="2.4.99.28"/>
    </reaction>
</comment>
<feature type="active site" description="Acyl-ester intermediate; for transpeptidase activity" evidence="30">
    <location>
        <position position="456"/>
    </location>
</feature>
<evidence type="ECO:0000259" key="32">
    <source>
        <dbReference type="Pfam" id="PF00905"/>
    </source>
</evidence>
<evidence type="ECO:0000256" key="3">
    <source>
        <dbReference type="ARBA" id="ARBA00004533"/>
    </source>
</evidence>
<dbReference type="PANTHER" id="PTHR32282">
    <property type="entry name" value="BINDING PROTEIN TRANSPEPTIDASE, PUTATIVE-RELATED"/>
    <property type="match status" value="1"/>
</dbReference>
<protein>
    <recommendedName>
        <fullName evidence="7 28">Penicillin-binding protein 1B</fullName>
        <shortName evidence="29">PBP-1b</shortName>
        <shortName evidence="29">PBP1b</shortName>
    </recommendedName>
    <alternativeName>
        <fullName evidence="24 29">Murein polymerase</fullName>
    </alternativeName>
</protein>
<evidence type="ECO:0000256" key="13">
    <source>
        <dbReference type="ARBA" id="ARBA00022679"/>
    </source>
</evidence>
<evidence type="ECO:0000313" key="35">
    <source>
        <dbReference type="EMBL" id="WAI19145.1"/>
    </source>
</evidence>
<keyword evidence="23 29" id="KW-0961">Cell wall biogenesis/degradation</keyword>
<evidence type="ECO:0000256" key="28">
    <source>
        <dbReference type="NCBIfam" id="TIGR02071"/>
    </source>
</evidence>
<feature type="domain" description="Bifunctional transglycosylase second" evidence="34">
    <location>
        <begin position="59"/>
        <end position="143"/>
    </location>
</feature>
<dbReference type="PANTHER" id="PTHR32282:SF11">
    <property type="entry name" value="PENICILLIN-BINDING PROTEIN 1B"/>
    <property type="match status" value="1"/>
</dbReference>
<comment type="similarity">
    <text evidence="5 29">In the C-terminal section; belongs to the transpeptidase family.</text>
</comment>
<dbReference type="Gene3D" id="3.30.2060.10">
    <property type="entry name" value="Penicillin-binding protein 1b domain"/>
    <property type="match status" value="1"/>
</dbReference>
<feature type="transmembrane region" description="Helical" evidence="31">
    <location>
        <begin position="14"/>
        <end position="35"/>
    </location>
</feature>
<dbReference type="Gene3D" id="3.40.710.10">
    <property type="entry name" value="DD-peptidase/beta-lactamase superfamily"/>
    <property type="match status" value="1"/>
</dbReference>
<keyword evidence="11" id="KW-0645">Protease</keyword>
<accession>A0AAJ5TXT1</accession>
<dbReference type="FunFam" id="3.40.710.10:FF:000006">
    <property type="entry name" value="Penicillin-binding protein 1B"/>
    <property type="match status" value="1"/>
</dbReference>
<evidence type="ECO:0000256" key="14">
    <source>
        <dbReference type="ARBA" id="ARBA00022692"/>
    </source>
</evidence>
<comment type="subcellular location">
    <subcellularLocation>
        <location evidence="3">Cell inner membrane</location>
    </subcellularLocation>
    <subcellularLocation>
        <location evidence="2">Cell membrane</location>
        <topology evidence="2">Single-pass type II membrane protein</topology>
    </subcellularLocation>
</comment>
<evidence type="ECO:0000256" key="19">
    <source>
        <dbReference type="ARBA" id="ARBA00022989"/>
    </source>
</evidence>
<evidence type="ECO:0000256" key="23">
    <source>
        <dbReference type="ARBA" id="ARBA00023316"/>
    </source>
</evidence>
<keyword evidence="18 29" id="KW-0573">Peptidoglycan synthesis</keyword>
<evidence type="ECO:0000256" key="29">
    <source>
        <dbReference type="PIRNR" id="PIRNR002799"/>
    </source>
</evidence>
<dbReference type="GO" id="GO:0008658">
    <property type="term" value="F:penicillin binding"/>
    <property type="evidence" value="ECO:0007669"/>
    <property type="project" value="UniProtKB-UniRule"/>
</dbReference>
<dbReference type="InterPro" id="IPR012338">
    <property type="entry name" value="Beta-lactam/transpept-like"/>
</dbReference>
<dbReference type="InterPro" id="IPR001264">
    <property type="entry name" value="Glyco_trans_51"/>
</dbReference>
<dbReference type="SUPFAM" id="SSF53955">
    <property type="entry name" value="Lysozyme-like"/>
    <property type="match status" value="1"/>
</dbReference>
<evidence type="ECO:0000256" key="5">
    <source>
        <dbReference type="ARBA" id="ARBA00007090"/>
    </source>
</evidence>
<gene>
    <name evidence="35" type="primary">mrcB</name>
    <name evidence="35" type="ORF">OW720_01025</name>
</gene>
<comment type="catalytic activity">
    <reaction evidence="25">
        <text>Preferential cleavage: (Ac)2-L-Lys-D-Ala-|-D-Ala. Also transpeptidation of peptidyl-alanyl moieties that are N-acyl substituents of D-alanine.</text>
        <dbReference type="EC" id="3.4.16.4"/>
    </reaction>
</comment>
<evidence type="ECO:0000256" key="7">
    <source>
        <dbReference type="ARBA" id="ARBA00018637"/>
    </source>
</evidence>
<feature type="active site" description="Proton donor; for transglycosylase activity" evidence="30">
    <location>
        <position position="179"/>
    </location>
</feature>
<evidence type="ECO:0000256" key="2">
    <source>
        <dbReference type="ARBA" id="ARBA00004401"/>
    </source>
</evidence>
<keyword evidence="17" id="KW-0735">Signal-anchor</keyword>
<evidence type="ECO:0000256" key="1">
    <source>
        <dbReference type="ARBA" id="ARBA00002624"/>
    </source>
</evidence>
<keyword evidence="14 31" id="KW-0812">Transmembrane</keyword>
<evidence type="ECO:0000256" key="10">
    <source>
        <dbReference type="ARBA" id="ARBA00022645"/>
    </source>
</evidence>
<dbReference type="InterPro" id="IPR036950">
    <property type="entry name" value="PBP_transglycosylase"/>
</dbReference>
<evidence type="ECO:0000256" key="9">
    <source>
        <dbReference type="ARBA" id="ARBA00022519"/>
    </source>
</evidence>
<evidence type="ECO:0000256" key="30">
    <source>
        <dbReference type="PIRSR" id="PIRSR002799-1"/>
    </source>
</evidence>
<dbReference type="NCBIfam" id="TIGR02071">
    <property type="entry name" value="PBP_1b"/>
    <property type="match status" value="1"/>
</dbReference>
<reference evidence="35" key="1">
    <citation type="submission" date="2022-11" db="EMBL/GenBank/DDBJ databases">
        <title>The whole genome sequencing of pests is an important tool to study the evolution of the plant-insect interaction and insecticide resistance.</title>
        <authorList>
            <person name="Kananovich Y."/>
        </authorList>
    </citation>
    <scope>NUCLEOTIDE SEQUENCE</scope>
    <source>
        <strain evidence="35">BSU_Bre_2018</strain>
    </source>
</reference>
<dbReference type="InterPro" id="IPR050396">
    <property type="entry name" value="Glycosyltr_51/Transpeptidase"/>
</dbReference>
<keyword evidence="21" id="KW-0046">Antibiotic resistance</keyword>
<dbReference type="GO" id="GO:0009002">
    <property type="term" value="F:serine-type D-Ala-D-Ala carboxypeptidase activity"/>
    <property type="evidence" value="ECO:0007669"/>
    <property type="project" value="UniProtKB-EC"/>
</dbReference>
<evidence type="ECO:0000256" key="24">
    <source>
        <dbReference type="ARBA" id="ARBA00032454"/>
    </source>
</evidence>
<organism evidence="35 36">
    <name type="scientific">Buchnera aphidicola</name>
    <name type="common">Brevicoryne brassicae</name>
    <dbReference type="NCBI Taxonomy" id="911343"/>
    <lineage>
        <taxon>Bacteria</taxon>
        <taxon>Pseudomonadati</taxon>
        <taxon>Pseudomonadota</taxon>
        <taxon>Gammaproteobacteria</taxon>
        <taxon>Enterobacterales</taxon>
        <taxon>Erwiniaceae</taxon>
        <taxon>Buchnera</taxon>
    </lineage>
</organism>
<evidence type="ECO:0000259" key="33">
    <source>
        <dbReference type="Pfam" id="PF00912"/>
    </source>
</evidence>
<comment type="similarity">
    <text evidence="6 29">In the N-terminal section; belongs to the glycosyltransferase 51 family.</text>
</comment>
<dbReference type="InterPro" id="IPR001460">
    <property type="entry name" value="PCN-bd_Tpept"/>
</dbReference>
<evidence type="ECO:0000256" key="6">
    <source>
        <dbReference type="ARBA" id="ARBA00007739"/>
    </source>
</evidence>
<evidence type="ECO:0000256" key="20">
    <source>
        <dbReference type="ARBA" id="ARBA00023136"/>
    </source>
</evidence>
<keyword evidence="13 29" id="KW-0808">Transferase</keyword>
<dbReference type="GO" id="GO:0009252">
    <property type="term" value="P:peptidoglycan biosynthetic process"/>
    <property type="evidence" value="ECO:0007669"/>
    <property type="project" value="UniProtKB-UniRule"/>
</dbReference>
<dbReference type="InterPro" id="IPR028166">
    <property type="entry name" value="UB2H"/>
</dbReference>
<evidence type="ECO:0000256" key="8">
    <source>
        <dbReference type="ARBA" id="ARBA00022475"/>
    </source>
</evidence>
<evidence type="ECO:0000256" key="17">
    <source>
        <dbReference type="ARBA" id="ARBA00022968"/>
    </source>
</evidence>
<dbReference type="InterPro" id="IPR011813">
    <property type="entry name" value="PBP_1b"/>
</dbReference>
<comment type="pathway">
    <text evidence="4 29">Cell wall biogenesis; peptidoglycan biosynthesis.</text>
</comment>
<evidence type="ECO:0000256" key="12">
    <source>
        <dbReference type="ARBA" id="ARBA00022676"/>
    </source>
</evidence>
<evidence type="ECO:0000313" key="36">
    <source>
        <dbReference type="Proteomes" id="UP001163440"/>
    </source>
</evidence>
<dbReference type="SUPFAM" id="SSF56601">
    <property type="entry name" value="beta-lactamase/transpeptidase-like"/>
    <property type="match status" value="1"/>
</dbReference>
<feature type="domain" description="Glycosyl transferase family 51" evidence="33">
    <location>
        <begin position="151"/>
        <end position="324"/>
    </location>
</feature>
<evidence type="ECO:0000256" key="21">
    <source>
        <dbReference type="ARBA" id="ARBA00023251"/>
    </source>
</evidence>